<dbReference type="Gene3D" id="3.20.20.70">
    <property type="entry name" value="Aldolase class I"/>
    <property type="match status" value="1"/>
</dbReference>
<evidence type="ECO:0000256" key="3">
    <source>
        <dbReference type="ARBA" id="ARBA00011048"/>
    </source>
</evidence>
<dbReference type="Pfam" id="PF07992">
    <property type="entry name" value="Pyr_redox_2"/>
    <property type="match status" value="1"/>
</dbReference>
<evidence type="ECO:0000256" key="4">
    <source>
        <dbReference type="ARBA" id="ARBA00022630"/>
    </source>
</evidence>
<gene>
    <name evidence="12" type="ORF">J3R73_006168</name>
</gene>
<comment type="cofactor">
    <cofactor evidence="1">
        <name>FMN</name>
        <dbReference type="ChEBI" id="CHEBI:58210"/>
    </cofactor>
</comment>
<keyword evidence="7" id="KW-0560">Oxidoreductase</keyword>
<dbReference type="Pfam" id="PF00724">
    <property type="entry name" value="Oxidored_FMN"/>
    <property type="match status" value="1"/>
</dbReference>
<dbReference type="PRINTS" id="PR00368">
    <property type="entry name" value="FADPNR"/>
</dbReference>
<feature type="domain" description="FAD/NAD(P)-binding" evidence="11">
    <location>
        <begin position="387"/>
        <end position="581"/>
    </location>
</feature>
<evidence type="ECO:0000256" key="6">
    <source>
        <dbReference type="ARBA" id="ARBA00022723"/>
    </source>
</evidence>
<evidence type="ECO:0000256" key="2">
    <source>
        <dbReference type="ARBA" id="ARBA00001966"/>
    </source>
</evidence>
<name>A0ABU0FPI8_9HYPH</name>
<dbReference type="InterPro" id="IPR001155">
    <property type="entry name" value="OxRdtase_FMN_N"/>
</dbReference>
<proteinExistence type="inferred from homology"/>
<dbReference type="Proteomes" id="UP001237448">
    <property type="component" value="Unassembled WGS sequence"/>
</dbReference>
<keyword evidence="8" id="KW-0408">Iron</keyword>
<reference evidence="12 13" key="1">
    <citation type="submission" date="2023-07" db="EMBL/GenBank/DDBJ databases">
        <title>Genomic Encyclopedia of Type Strains, Phase IV (KMG-IV): sequencing the most valuable type-strain genomes for metagenomic binning, comparative biology and taxonomic classification.</title>
        <authorList>
            <person name="Goeker M."/>
        </authorList>
    </citation>
    <scope>NUCLEOTIDE SEQUENCE [LARGE SCALE GENOMIC DNA]</scope>
    <source>
        <strain evidence="12 13">DSM 5896</strain>
    </source>
</reference>
<dbReference type="Gene3D" id="3.40.50.720">
    <property type="entry name" value="NAD(P)-binding Rossmann-like Domain"/>
    <property type="match status" value="1"/>
</dbReference>
<keyword evidence="5" id="KW-0288">FMN</keyword>
<dbReference type="InterPro" id="IPR023753">
    <property type="entry name" value="FAD/NAD-binding_dom"/>
</dbReference>
<evidence type="ECO:0000256" key="8">
    <source>
        <dbReference type="ARBA" id="ARBA00023004"/>
    </source>
</evidence>
<dbReference type="Gene3D" id="3.50.50.60">
    <property type="entry name" value="FAD/NAD(P)-binding domain"/>
    <property type="match status" value="1"/>
</dbReference>
<evidence type="ECO:0000256" key="1">
    <source>
        <dbReference type="ARBA" id="ARBA00001917"/>
    </source>
</evidence>
<keyword evidence="9" id="KW-0411">Iron-sulfur</keyword>
<feature type="domain" description="NADH:flavin oxidoreductase/NADH oxidase N-terminal" evidence="10">
    <location>
        <begin position="6"/>
        <end position="340"/>
    </location>
</feature>
<dbReference type="EMBL" id="JAUSVK010000001">
    <property type="protein sequence ID" value="MDQ0396376.1"/>
    <property type="molecule type" value="Genomic_DNA"/>
</dbReference>
<organism evidence="12 13">
    <name type="scientific">Labrys monachus</name>
    <dbReference type="NCBI Taxonomy" id="217067"/>
    <lineage>
        <taxon>Bacteria</taxon>
        <taxon>Pseudomonadati</taxon>
        <taxon>Pseudomonadota</taxon>
        <taxon>Alphaproteobacteria</taxon>
        <taxon>Hyphomicrobiales</taxon>
        <taxon>Xanthobacteraceae</taxon>
        <taxon>Labrys</taxon>
    </lineage>
</organism>
<keyword evidence="6" id="KW-0479">Metal-binding</keyword>
<evidence type="ECO:0000259" key="10">
    <source>
        <dbReference type="Pfam" id="PF00724"/>
    </source>
</evidence>
<dbReference type="CDD" id="cd04734">
    <property type="entry name" value="OYE_like_3_FMN"/>
    <property type="match status" value="1"/>
</dbReference>
<evidence type="ECO:0000256" key="7">
    <source>
        <dbReference type="ARBA" id="ARBA00023002"/>
    </source>
</evidence>
<dbReference type="PRINTS" id="PR00411">
    <property type="entry name" value="PNDRDTASEI"/>
</dbReference>
<dbReference type="InterPro" id="IPR013785">
    <property type="entry name" value="Aldolase_TIM"/>
</dbReference>
<dbReference type="SUPFAM" id="SSF51395">
    <property type="entry name" value="FMN-linked oxidoreductases"/>
    <property type="match status" value="1"/>
</dbReference>
<keyword evidence="4" id="KW-0285">Flavoprotein</keyword>
<keyword evidence="13" id="KW-1185">Reference proteome</keyword>
<sequence>MSADPLLQPYHLKHLTLRNRLMSTAHEPAYTVDGMPADRYRLYHVEKAKGGIGLTMIGGSAVVAPDSPQAFGNILLYKDEVVRHLARLADEVHGHGAAVMIQITHLGRRTHWGKENWLPIVAPSPIREPAHRAFPKAAEDWDIARIVAAYADAAERVKEAGLDGLEFEMYGHLIDQFWSPATNRREDAYGGTLDNRLRFGFEVMRAVRERVGPDFIVGARMVCDEDWDRGISRTEGLDIAGRIARSGLIDFINVIKGHIDSDEALSHVIPGMGARSAPHLDFAGEVKQATAIPTFHAARIQDVATARHAVASGKLDLVGMTRAHMADPHIGRKIAEGREHEIRPCVGMGYCIDSIYGGEALCIHNPATGREATIPHLIDTRSAEARHVVVVGAGPGGLEAARVAAARGHRVTVFEAADEAGGQVRLTAALKRRSEIRGIVDWRMAECERHGVVFRFNTYAEEADVLAETPDIVVIATGGLPNTAFLDAGEDLVTTSWDILAGTAKPAGTVLLYDDNGAHPGMTAAEFIAGTGAKLELVTPERSLAPDVGGTNFPAYFRAFSQAGVTTTLNLRLESVAREGNGLVARFFDEYGRTHVERRAEQIVVEHGTLPLDELYFALKPLSSNLGAVDYPAMTAGRPQTLRANPGGAFRLFRIGDAVASRNIHAAIYDGLRLAMAF</sequence>
<dbReference type="RefSeq" id="WP_307436557.1">
    <property type="nucleotide sequence ID" value="NZ_JAUSVK010000001.1"/>
</dbReference>
<protein>
    <submittedName>
        <fullName evidence="12">2,4-dienoyl-CoA reductase-like NADH-dependent reductase (Old Yellow Enzyme family)</fullName>
    </submittedName>
</protein>
<evidence type="ECO:0000313" key="13">
    <source>
        <dbReference type="Proteomes" id="UP001237448"/>
    </source>
</evidence>
<dbReference type="PANTHER" id="PTHR42917:SF2">
    <property type="entry name" value="2,4-DIENOYL-COA REDUCTASE [(2E)-ENOYL-COA-PRODUCING]"/>
    <property type="match status" value="1"/>
</dbReference>
<comment type="cofactor">
    <cofactor evidence="2">
        <name>[4Fe-4S] cluster</name>
        <dbReference type="ChEBI" id="CHEBI:49883"/>
    </cofactor>
</comment>
<evidence type="ECO:0000313" key="12">
    <source>
        <dbReference type="EMBL" id="MDQ0396376.1"/>
    </source>
</evidence>
<dbReference type="PANTHER" id="PTHR42917">
    <property type="entry name" value="2,4-DIENOYL-COA REDUCTASE"/>
    <property type="match status" value="1"/>
</dbReference>
<dbReference type="InterPro" id="IPR036188">
    <property type="entry name" value="FAD/NAD-bd_sf"/>
</dbReference>
<accession>A0ABU0FPI8</accession>
<comment type="similarity">
    <text evidence="3">In the N-terminal section; belongs to the NADH:flavin oxidoreductase/NADH oxidase family.</text>
</comment>
<evidence type="ECO:0000256" key="5">
    <source>
        <dbReference type="ARBA" id="ARBA00022643"/>
    </source>
</evidence>
<dbReference type="InterPro" id="IPR051793">
    <property type="entry name" value="NADH:flavin_oxidoreductase"/>
</dbReference>
<comment type="caution">
    <text evidence="12">The sequence shown here is derived from an EMBL/GenBank/DDBJ whole genome shotgun (WGS) entry which is preliminary data.</text>
</comment>
<dbReference type="SUPFAM" id="SSF51905">
    <property type="entry name" value="FAD/NAD(P)-binding domain"/>
    <property type="match status" value="1"/>
</dbReference>
<evidence type="ECO:0000259" key="11">
    <source>
        <dbReference type="Pfam" id="PF07992"/>
    </source>
</evidence>
<evidence type="ECO:0000256" key="9">
    <source>
        <dbReference type="ARBA" id="ARBA00023014"/>
    </source>
</evidence>